<evidence type="ECO:0008006" key="4">
    <source>
        <dbReference type="Google" id="ProtNLM"/>
    </source>
</evidence>
<protein>
    <recommendedName>
        <fullName evidence="4">Outer-membrane lipoprotein LolB</fullName>
    </recommendedName>
</protein>
<reference evidence="2 3" key="1">
    <citation type="submission" date="2016-03" db="EMBL/GenBank/DDBJ databases">
        <authorList>
            <person name="Ploux O."/>
        </authorList>
    </citation>
    <scope>NUCLEOTIDE SEQUENCE [LARGE SCALE GENOMIC DNA]</scope>
    <source>
        <strain evidence="2 3">R-45370</strain>
    </source>
</reference>
<keyword evidence="3" id="KW-1185">Reference proteome</keyword>
<dbReference type="STRING" id="980561.A1359_20205"/>
<dbReference type="Proteomes" id="UP000078476">
    <property type="component" value="Unassembled WGS sequence"/>
</dbReference>
<feature type="signal peptide" evidence="1">
    <location>
        <begin position="1"/>
        <end position="20"/>
    </location>
</feature>
<dbReference type="OrthoDB" id="6195703at2"/>
<sequence length="237" mass="26925">MLKNLYLFSILLILGLTACAQCSVKPLQIQSQQPLPALAVEYETVISFDDTDQAQQVYLWRFYRAANRLETHNLHDNSGEIWTRSVYGSISYQRVFHTQQVIIDYLPGDLKAIGAKIDWLALSTLLDSDMIESLRSDTQAEFLGRPATHYKNSDPNKTIEIVWLEQEQLPALIRRTEQGHTIVSRIKTIHALHQSPWALPDSADYSVTDFADLGDKENDAVIRQILPKLKAGHSHAR</sequence>
<keyword evidence="1" id="KW-0732">Signal</keyword>
<dbReference type="EMBL" id="LUUI01000026">
    <property type="protein sequence ID" value="OAI20920.1"/>
    <property type="molecule type" value="Genomic_DNA"/>
</dbReference>
<name>A0A177NUY9_9GAMM</name>
<proteinExistence type="predicted"/>
<evidence type="ECO:0000313" key="2">
    <source>
        <dbReference type="EMBL" id="OAI20920.1"/>
    </source>
</evidence>
<dbReference type="PROSITE" id="PS51257">
    <property type="entry name" value="PROKAR_LIPOPROTEIN"/>
    <property type="match status" value="1"/>
</dbReference>
<gene>
    <name evidence="2" type="ORF">A1359_20205</name>
</gene>
<dbReference type="RefSeq" id="WP_066977202.1">
    <property type="nucleotide sequence ID" value="NZ_LUUI01000026.1"/>
</dbReference>
<comment type="caution">
    <text evidence="2">The sequence shown here is derived from an EMBL/GenBank/DDBJ whole genome shotgun (WGS) entry which is preliminary data.</text>
</comment>
<evidence type="ECO:0000256" key="1">
    <source>
        <dbReference type="SAM" id="SignalP"/>
    </source>
</evidence>
<feature type="chain" id="PRO_5008069581" description="Outer-membrane lipoprotein LolB" evidence="1">
    <location>
        <begin position="21"/>
        <end position="237"/>
    </location>
</feature>
<evidence type="ECO:0000313" key="3">
    <source>
        <dbReference type="Proteomes" id="UP000078476"/>
    </source>
</evidence>
<dbReference type="AlphaFoldDB" id="A0A177NUY9"/>
<accession>A0A177NUY9</accession>
<organism evidence="2 3">
    <name type="scientific">Methylomonas lenta</name>
    <dbReference type="NCBI Taxonomy" id="980561"/>
    <lineage>
        <taxon>Bacteria</taxon>
        <taxon>Pseudomonadati</taxon>
        <taxon>Pseudomonadota</taxon>
        <taxon>Gammaproteobacteria</taxon>
        <taxon>Methylococcales</taxon>
        <taxon>Methylococcaceae</taxon>
        <taxon>Methylomonas</taxon>
    </lineage>
</organism>